<dbReference type="Proteomes" id="UP000232875">
    <property type="component" value="Unassembled WGS sequence"/>
</dbReference>
<evidence type="ECO:0000313" key="7">
    <source>
        <dbReference type="Proteomes" id="UP000232875"/>
    </source>
</evidence>
<dbReference type="Pfam" id="PF09597">
    <property type="entry name" value="SAM_Ribosomal_mS41"/>
    <property type="match status" value="1"/>
</dbReference>
<proteinExistence type="inferred from homology"/>
<comment type="similarity">
    <text evidence="2">Belongs to the mitochondrion-specific ribosomal protein mS41 family.</text>
</comment>
<accession>A0A2N1JGN1</accession>
<comment type="subcellular location">
    <subcellularLocation>
        <location evidence="1">Mitochondrion</location>
    </subcellularLocation>
</comment>
<evidence type="ECO:0000313" key="6">
    <source>
        <dbReference type="EMBL" id="PKI85703.1"/>
    </source>
</evidence>
<evidence type="ECO:0000256" key="2">
    <source>
        <dbReference type="ARBA" id="ARBA00010492"/>
    </source>
</evidence>
<dbReference type="InterPro" id="IPR019083">
    <property type="entry name" value="SAM_Ribosomal_mS41"/>
</dbReference>
<protein>
    <recommendedName>
        <fullName evidence="4">Small ribosomal subunit protein mS41</fullName>
    </recommendedName>
</protein>
<dbReference type="EMBL" id="KZ454987">
    <property type="protein sequence ID" value="PKI85703.1"/>
    <property type="molecule type" value="Genomic_DNA"/>
</dbReference>
<feature type="domain" description="Small ribosomal subunit protein mS41 SAM" evidence="5">
    <location>
        <begin position="42"/>
        <end position="104"/>
    </location>
</feature>
<evidence type="ECO:0000256" key="4">
    <source>
        <dbReference type="ARBA" id="ARBA00035129"/>
    </source>
</evidence>
<dbReference type="STRING" id="2020962.A0A2N1JGN1"/>
<evidence type="ECO:0000256" key="3">
    <source>
        <dbReference type="ARBA" id="ARBA00023128"/>
    </source>
</evidence>
<keyword evidence="7" id="KW-1185">Reference proteome</keyword>
<name>A0A2N1JGN1_9BASI</name>
<dbReference type="OrthoDB" id="18595at2759"/>
<evidence type="ECO:0000259" key="5">
    <source>
        <dbReference type="SMART" id="SM01238"/>
    </source>
</evidence>
<gene>
    <name evidence="6" type="ORF">MVES_000392</name>
</gene>
<dbReference type="GO" id="GO:0005739">
    <property type="term" value="C:mitochondrion"/>
    <property type="evidence" value="ECO:0007669"/>
    <property type="project" value="UniProtKB-SubCell"/>
</dbReference>
<reference evidence="6 7" key="1">
    <citation type="submission" date="2017-10" db="EMBL/GenBank/DDBJ databases">
        <title>A novel species of cold-tolerant Malassezia isolated from bats.</title>
        <authorList>
            <person name="Lorch J.M."/>
            <person name="Palmer J.M."/>
            <person name="Vanderwolf K.J."/>
            <person name="Schmidt K.Z."/>
            <person name="Verant M.L."/>
            <person name="Weller T.J."/>
            <person name="Blehert D.S."/>
        </authorList>
    </citation>
    <scope>NUCLEOTIDE SEQUENCE [LARGE SCALE GENOMIC DNA]</scope>
    <source>
        <strain evidence="6 7">NWHC:44797-103</strain>
    </source>
</reference>
<sequence>MAMLAVFARSWARVAPHTHTVRNASNSAFRPVPKSLPNITTPKQFLEAISKQRRNLAENSACVAAVGENWEDMFRLTSEKLKGAGISPQDRKYLLWSLEKFRQQKRPCDFAYDVKKKKVVRGCGPRVQKGFRIRGVPRPGERRA</sequence>
<dbReference type="PANTHER" id="PTHR28235:SF1">
    <property type="entry name" value="SMALL RIBOSOMAL SUBUNIT PROTEIN MS41"/>
    <property type="match status" value="1"/>
</dbReference>
<dbReference type="PANTHER" id="PTHR28235">
    <property type="entry name" value="PROTEIN FYV4, MITOCHONDRIAL"/>
    <property type="match status" value="1"/>
</dbReference>
<organism evidence="6 7">
    <name type="scientific">Malassezia vespertilionis</name>
    <dbReference type="NCBI Taxonomy" id="2020962"/>
    <lineage>
        <taxon>Eukaryota</taxon>
        <taxon>Fungi</taxon>
        <taxon>Dikarya</taxon>
        <taxon>Basidiomycota</taxon>
        <taxon>Ustilaginomycotina</taxon>
        <taxon>Malasseziomycetes</taxon>
        <taxon>Malasseziales</taxon>
        <taxon>Malasseziaceae</taxon>
        <taxon>Malassezia</taxon>
    </lineage>
</organism>
<evidence type="ECO:0000256" key="1">
    <source>
        <dbReference type="ARBA" id="ARBA00004173"/>
    </source>
</evidence>
<dbReference type="AlphaFoldDB" id="A0A2N1JGN1"/>
<dbReference type="SMART" id="SM01238">
    <property type="entry name" value="IGR"/>
    <property type="match status" value="1"/>
</dbReference>
<dbReference type="InterPro" id="IPR039603">
    <property type="entry name" value="Ribosomal_mS41"/>
</dbReference>
<keyword evidence="3" id="KW-0496">Mitochondrion</keyword>